<evidence type="ECO:0000313" key="2">
    <source>
        <dbReference type="EMBL" id="ETO24306.1"/>
    </source>
</evidence>
<feature type="region of interest" description="Disordered" evidence="1">
    <location>
        <begin position="1"/>
        <end position="28"/>
    </location>
</feature>
<feature type="compositionally biased region" description="Low complexity" evidence="1">
    <location>
        <begin position="1"/>
        <end position="27"/>
    </location>
</feature>
<feature type="region of interest" description="Disordered" evidence="1">
    <location>
        <begin position="41"/>
        <end position="84"/>
    </location>
</feature>
<feature type="compositionally biased region" description="Polar residues" evidence="1">
    <location>
        <begin position="49"/>
        <end position="59"/>
    </location>
</feature>
<proteinExistence type="predicted"/>
<name>X6NEB2_RETFI</name>
<comment type="caution">
    <text evidence="2">The sequence shown here is derived from an EMBL/GenBank/DDBJ whole genome shotgun (WGS) entry which is preliminary data.</text>
</comment>
<gene>
    <name evidence="2" type="ORF">RFI_12852</name>
</gene>
<dbReference type="Proteomes" id="UP000023152">
    <property type="component" value="Unassembled WGS sequence"/>
</dbReference>
<keyword evidence="3" id="KW-1185">Reference proteome</keyword>
<evidence type="ECO:0000313" key="3">
    <source>
        <dbReference type="Proteomes" id="UP000023152"/>
    </source>
</evidence>
<accession>X6NEB2</accession>
<dbReference type="EMBL" id="ASPP01009304">
    <property type="protein sequence ID" value="ETO24306.1"/>
    <property type="molecule type" value="Genomic_DNA"/>
</dbReference>
<dbReference type="AlphaFoldDB" id="X6NEB2"/>
<sequence length="359" mass="41854">NNNNNNNNDKNNEKNNCNNNNNNNNNNDKLELFLKKTGIEKITPKDKSSSVPMTMYSTVRNRKSNEGQPSNDDDNDDNKEDTNNITMDITANADKPELLMKNNDEDDGFVYADYDPRINGVDESPKVLGEERHLHTIHDLDNDDYKCQNLESIEPFDMDVGRYAVPKTMPGGNYLVVNQDRWASSTDHNNPNAMDEMEDDWLWDQYPNRKPKTALPMRNHYSENDVARKHSKSQYIDRSAIKLRAVKEVNDFQAPNNTNDFEHTEDTITTSSVTDHHYVNDFHLQKTHFLPQKRPSVHEKQWEVSRNNLPLYDAISAPEHNQRHSSHSVHPKQMLQPHFGNCFFFFFFFKNCMIFLKNE</sequence>
<protein>
    <submittedName>
        <fullName evidence="2">Uncharacterized protein</fullName>
    </submittedName>
</protein>
<feature type="non-terminal residue" evidence="2">
    <location>
        <position position="1"/>
    </location>
</feature>
<organism evidence="2 3">
    <name type="scientific">Reticulomyxa filosa</name>
    <dbReference type="NCBI Taxonomy" id="46433"/>
    <lineage>
        <taxon>Eukaryota</taxon>
        <taxon>Sar</taxon>
        <taxon>Rhizaria</taxon>
        <taxon>Retaria</taxon>
        <taxon>Foraminifera</taxon>
        <taxon>Monothalamids</taxon>
        <taxon>Reticulomyxidae</taxon>
        <taxon>Reticulomyxa</taxon>
    </lineage>
</organism>
<reference evidence="2 3" key="1">
    <citation type="journal article" date="2013" name="Curr. Biol.">
        <title>The Genome of the Foraminiferan Reticulomyxa filosa.</title>
        <authorList>
            <person name="Glockner G."/>
            <person name="Hulsmann N."/>
            <person name="Schleicher M."/>
            <person name="Noegel A.A."/>
            <person name="Eichinger L."/>
            <person name="Gallinger C."/>
            <person name="Pawlowski J."/>
            <person name="Sierra R."/>
            <person name="Euteneuer U."/>
            <person name="Pillet L."/>
            <person name="Moustafa A."/>
            <person name="Platzer M."/>
            <person name="Groth M."/>
            <person name="Szafranski K."/>
            <person name="Schliwa M."/>
        </authorList>
    </citation>
    <scope>NUCLEOTIDE SEQUENCE [LARGE SCALE GENOMIC DNA]</scope>
</reference>
<evidence type="ECO:0000256" key="1">
    <source>
        <dbReference type="SAM" id="MobiDB-lite"/>
    </source>
</evidence>